<dbReference type="AlphaFoldDB" id="A0A4Y2RXR2"/>
<organism evidence="1 2">
    <name type="scientific">Araneus ventricosus</name>
    <name type="common">Orbweaver spider</name>
    <name type="synonym">Epeira ventricosa</name>
    <dbReference type="NCBI Taxonomy" id="182803"/>
    <lineage>
        <taxon>Eukaryota</taxon>
        <taxon>Metazoa</taxon>
        <taxon>Ecdysozoa</taxon>
        <taxon>Arthropoda</taxon>
        <taxon>Chelicerata</taxon>
        <taxon>Arachnida</taxon>
        <taxon>Araneae</taxon>
        <taxon>Araneomorphae</taxon>
        <taxon>Entelegynae</taxon>
        <taxon>Araneoidea</taxon>
        <taxon>Araneidae</taxon>
        <taxon>Araneus</taxon>
    </lineage>
</organism>
<sequence>MEKRTFASQFEIMLDYFEKYPQILSGKVDRIFSKDTNTRRQRVTTEVTKTKLKIGIVVLRLLSPKMATCEIRRSDSRVVTPQHILYMIIKILRMRIVDGIISSFRCVCNMENVTRKEIEDPAFVNECVEKNFAFLK</sequence>
<dbReference type="EMBL" id="BGPR01018655">
    <property type="protein sequence ID" value="GBN79770.1"/>
    <property type="molecule type" value="Genomic_DNA"/>
</dbReference>
<protein>
    <submittedName>
        <fullName evidence="1">Uncharacterized protein</fullName>
    </submittedName>
</protein>
<evidence type="ECO:0000313" key="2">
    <source>
        <dbReference type="Proteomes" id="UP000499080"/>
    </source>
</evidence>
<dbReference type="OrthoDB" id="6141723at2759"/>
<accession>A0A4Y2RXR2</accession>
<gene>
    <name evidence="1" type="ORF">AVEN_205944_1</name>
</gene>
<keyword evidence="2" id="KW-1185">Reference proteome</keyword>
<proteinExistence type="predicted"/>
<reference evidence="1 2" key="1">
    <citation type="journal article" date="2019" name="Sci. Rep.">
        <title>Orb-weaving spider Araneus ventricosus genome elucidates the spidroin gene catalogue.</title>
        <authorList>
            <person name="Kono N."/>
            <person name="Nakamura H."/>
            <person name="Ohtoshi R."/>
            <person name="Moran D.A.P."/>
            <person name="Shinohara A."/>
            <person name="Yoshida Y."/>
            <person name="Fujiwara M."/>
            <person name="Mori M."/>
            <person name="Tomita M."/>
            <person name="Arakawa K."/>
        </authorList>
    </citation>
    <scope>NUCLEOTIDE SEQUENCE [LARGE SCALE GENOMIC DNA]</scope>
</reference>
<evidence type="ECO:0000313" key="1">
    <source>
        <dbReference type="EMBL" id="GBN79770.1"/>
    </source>
</evidence>
<comment type="caution">
    <text evidence="1">The sequence shown here is derived from an EMBL/GenBank/DDBJ whole genome shotgun (WGS) entry which is preliminary data.</text>
</comment>
<dbReference type="Proteomes" id="UP000499080">
    <property type="component" value="Unassembled WGS sequence"/>
</dbReference>
<name>A0A4Y2RXR2_ARAVE</name>